<reference evidence="2 3" key="1">
    <citation type="journal article" date="2018" name="Sci. Rep.">
        <title>Comparative analysis of the Pocillopora damicornis genome highlights role of immune system in coral evolution.</title>
        <authorList>
            <person name="Cunning R."/>
            <person name="Bay R.A."/>
            <person name="Gillette P."/>
            <person name="Baker A.C."/>
            <person name="Traylor-Knowles N."/>
        </authorList>
    </citation>
    <scope>NUCLEOTIDE SEQUENCE [LARGE SCALE GENOMIC DNA]</scope>
    <source>
        <strain evidence="2">RSMAS</strain>
        <tissue evidence="2">Whole animal</tissue>
    </source>
</reference>
<dbReference type="AlphaFoldDB" id="A0A3M6V456"/>
<protein>
    <submittedName>
        <fullName evidence="2">Uncharacterized protein</fullName>
    </submittedName>
</protein>
<feature type="region of interest" description="Disordered" evidence="1">
    <location>
        <begin position="77"/>
        <end position="98"/>
    </location>
</feature>
<name>A0A3M6V456_POCDA</name>
<organism evidence="2 3">
    <name type="scientific">Pocillopora damicornis</name>
    <name type="common">Cauliflower coral</name>
    <name type="synonym">Millepora damicornis</name>
    <dbReference type="NCBI Taxonomy" id="46731"/>
    <lineage>
        <taxon>Eukaryota</taxon>
        <taxon>Metazoa</taxon>
        <taxon>Cnidaria</taxon>
        <taxon>Anthozoa</taxon>
        <taxon>Hexacorallia</taxon>
        <taxon>Scleractinia</taxon>
        <taxon>Astrocoeniina</taxon>
        <taxon>Pocilloporidae</taxon>
        <taxon>Pocillopora</taxon>
    </lineage>
</organism>
<feature type="compositionally biased region" description="Polar residues" evidence="1">
    <location>
        <begin position="87"/>
        <end position="98"/>
    </location>
</feature>
<comment type="caution">
    <text evidence="2">The sequence shown here is derived from an EMBL/GenBank/DDBJ whole genome shotgun (WGS) entry which is preliminary data.</text>
</comment>
<gene>
    <name evidence="2" type="ORF">pdam_00006822</name>
</gene>
<sequence>MYLPSWPKSSSLRVFLRRNLDGLNHFQDVVLWRVSEDEQLRDLVESLEGQLEYELPRHSPNFSVVERVSKTEMFSHSDYTHTRHSNTKSSFRITKSVL</sequence>
<evidence type="ECO:0000256" key="1">
    <source>
        <dbReference type="SAM" id="MobiDB-lite"/>
    </source>
</evidence>
<proteinExistence type="predicted"/>
<dbReference type="Proteomes" id="UP000275408">
    <property type="component" value="Unassembled WGS sequence"/>
</dbReference>
<keyword evidence="3" id="KW-1185">Reference proteome</keyword>
<dbReference type="EMBL" id="RCHS01000121">
    <property type="protein sequence ID" value="RMX60705.1"/>
    <property type="molecule type" value="Genomic_DNA"/>
</dbReference>
<evidence type="ECO:0000313" key="2">
    <source>
        <dbReference type="EMBL" id="RMX60705.1"/>
    </source>
</evidence>
<accession>A0A3M6V456</accession>
<evidence type="ECO:0000313" key="3">
    <source>
        <dbReference type="Proteomes" id="UP000275408"/>
    </source>
</evidence>